<dbReference type="InterPro" id="IPR014922">
    <property type="entry name" value="YdhG-like"/>
</dbReference>
<evidence type="ECO:0000313" key="3">
    <source>
        <dbReference type="Proteomes" id="UP000294498"/>
    </source>
</evidence>
<dbReference type="Pfam" id="PF13376">
    <property type="entry name" value="OmdA"/>
    <property type="match status" value="1"/>
</dbReference>
<comment type="caution">
    <text evidence="2">The sequence shown here is derived from an EMBL/GenBank/DDBJ whole genome shotgun (WGS) entry which is preliminary data.</text>
</comment>
<keyword evidence="3" id="KW-1185">Reference proteome</keyword>
<dbReference type="RefSeq" id="WP_133995776.1">
    <property type="nucleotide sequence ID" value="NZ_SODV01000002.1"/>
</dbReference>
<protein>
    <submittedName>
        <fullName evidence="2">Uncharacterized protein YdeI (YjbR/CyaY-like superfamily)</fullName>
    </submittedName>
</protein>
<reference evidence="2 3" key="1">
    <citation type="submission" date="2019-03" db="EMBL/GenBank/DDBJ databases">
        <title>Genomic Encyclopedia of Type Strains, Phase IV (KMG-IV): sequencing the most valuable type-strain genomes for metagenomic binning, comparative biology and taxonomic classification.</title>
        <authorList>
            <person name="Goeker M."/>
        </authorList>
    </citation>
    <scope>NUCLEOTIDE SEQUENCE [LARGE SCALE GENOMIC DNA]</scope>
    <source>
        <strain evidence="2 3">DSM 100059</strain>
    </source>
</reference>
<feature type="domain" description="YdhG-like" evidence="1">
    <location>
        <begin position="15"/>
        <end position="112"/>
    </location>
</feature>
<dbReference type="Pfam" id="PF08818">
    <property type="entry name" value="DUF1801"/>
    <property type="match status" value="1"/>
</dbReference>
<proteinExistence type="predicted"/>
<name>A0A4R8DF76_9BACT</name>
<dbReference type="PIRSF" id="PIRSF021308">
    <property type="entry name" value="UCP021308"/>
    <property type="match status" value="1"/>
</dbReference>
<dbReference type="Proteomes" id="UP000294498">
    <property type="component" value="Unassembled WGS sequence"/>
</dbReference>
<gene>
    <name evidence="2" type="ORF">EDB95_3769</name>
</gene>
<sequence>MNPKVDAYLDRATQWQKEMAALRTIVLDCGLTEELKWGKPCYAYQGKNIVVIQGFKEYCALLFLKGYALSDTHGILQKTGENTVVGRQIRVNSVREIAAIKDVLKTYIYQAVEVEEADVKAPVTKEPNIPEEFQHKLDKTPALKKAFSALTPGRQRAYVFYFSQPKQAKTRESRVEKCVQQILHGKGLNED</sequence>
<dbReference type="AlphaFoldDB" id="A0A4R8DF76"/>
<dbReference type="EMBL" id="SODV01000002">
    <property type="protein sequence ID" value="TDW95948.1"/>
    <property type="molecule type" value="Genomic_DNA"/>
</dbReference>
<accession>A0A4R8DF76</accession>
<organism evidence="2 3">
    <name type="scientific">Dinghuibacter silviterrae</name>
    <dbReference type="NCBI Taxonomy" id="1539049"/>
    <lineage>
        <taxon>Bacteria</taxon>
        <taxon>Pseudomonadati</taxon>
        <taxon>Bacteroidota</taxon>
        <taxon>Chitinophagia</taxon>
        <taxon>Chitinophagales</taxon>
        <taxon>Chitinophagaceae</taxon>
        <taxon>Dinghuibacter</taxon>
    </lineage>
</organism>
<dbReference type="InterPro" id="IPR016786">
    <property type="entry name" value="YdeI_bac"/>
</dbReference>
<dbReference type="OrthoDB" id="214150at2"/>
<dbReference type="Gene3D" id="3.90.1150.200">
    <property type="match status" value="1"/>
</dbReference>
<evidence type="ECO:0000259" key="1">
    <source>
        <dbReference type="Pfam" id="PF08818"/>
    </source>
</evidence>
<dbReference type="SUPFAM" id="SSF159888">
    <property type="entry name" value="YdhG-like"/>
    <property type="match status" value="1"/>
</dbReference>
<evidence type="ECO:0000313" key="2">
    <source>
        <dbReference type="EMBL" id="TDW95948.1"/>
    </source>
</evidence>